<reference evidence="7 8" key="1">
    <citation type="journal article" date="2017" name="Mycologia">
        <title>Bifiguratus adelaidae, gen. et sp. nov., a new member of Mucoromycotina in endophytic and soil-dwelling habitats.</title>
        <authorList>
            <person name="Torres-Cruz T.J."/>
            <person name="Billingsley Tobias T.L."/>
            <person name="Almatruk M."/>
            <person name="Hesse C."/>
            <person name="Kuske C.R."/>
            <person name="Desiro A."/>
            <person name="Benucci G.M."/>
            <person name="Bonito G."/>
            <person name="Stajich J.E."/>
            <person name="Dunlap C."/>
            <person name="Arnold A.E."/>
            <person name="Porras-Alfaro A."/>
        </authorList>
    </citation>
    <scope>NUCLEOTIDE SEQUENCE [LARGE SCALE GENOMIC DNA]</scope>
    <source>
        <strain evidence="7 8">AZ0501</strain>
    </source>
</reference>
<evidence type="ECO:0000256" key="6">
    <source>
        <dbReference type="ARBA" id="ARBA00038273"/>
    </source>
</evidence>
<evidence type="ECO:0000256" key="4">
    <source>
        <dbReference type="ARBA" id="ARBA00023128"/>
    </source>
</evidence>
<protein>
    <recommendedName>
        <fullName evidence="9">NADH dehydrogenase (Ubiquinone) complex I, assembly factor 6</fullName>
    </recommendedName>
</protein>
<dbReference type="GO" id="GO:0032981">
    <property type="term" value="P:mitochondrial respiratory chain complex I assembly"/>
    <property type="evidence" value="ECO:0007669"/>
    <property type="project" value="TreeGrafter"/>
</dbReference>
<keyword evidence="5" id="KW-0472">Membrane</keyword>
<dbReference type="PANTHER" id="PTHR21181:SF13">
    <property type="entry name" value="NADH DEHYDROGENASE (UBIQUINONE) COMPLEX I, ASSEMBLY FACTOR 6"/>
    <property type="match status" value="1"/>
</dbReference>
<dbReference type="InterPro" id="IPR002060">
    <property type="entry name" value="Squ/phyt_synthse"/>
</dbReference>
<comment type="subcellular location">
    <subcellularLocation>
        <location evidence="1">Mitochondrion inner membrane</location>
    </subcellularLocation>
</comment>
<accession>A0A261Y032</accession>
<proteinExistence type="inferred from homology"/>
<dbReference type="GO" id="GO:0005743">
    <property type="term" value="C:mitochondrial inner membrane"/>
    <property type="evidence" value="ECO:0007669"/>
    <property type="project" value="UniProtKB-SubCell"/>
</dbReference>
<evidence type="ECO:0000313" key="7">
    <source>
        <dbReference type="EMBL" id="OZJ03951.1"/>
    </source>
</evidence>
<dbReference type="EMBL" id="MVBO01000061">
    <property type="protein sequence ID" value="OZJ03951.1"/>
    <property type="molecule type" value="Genomic_DNA"/>
</dbReference>
<dbReference type="InterPro" id="IPR008949">
    <property type="entry name" value="Isoprenoid_synthase_dom_sf"/>
</dbReference>
<name>A0A261Y032_9FUNG</name>
<keyword evidence="4" id="KW-0496">Mitochondrion</keyword>
<evidence type="ECO:0000256" key="5">
    <source>
        <dbReference type="ARBA" id="ARBA00023136"/>
    </source>
</evidence>
<evidence type="ECO:0000313" key="8">
    <source>
        <dbReference type="Proteomes" id="UP000242875"/>
    </source>
</evidence>
<organism evidence="7 8">
    <name type="scientific">Bifiguratus adelaidae</name>
    <dbReference type="NCBI Taxonomy" id="1938954"/>
    <lineage>
        <taxon>Eukaryota</taxon>
        <taxon>Fungi</taxon>
        <taxon>Fungi incertae sedis</taxon>
        <taxon>Mucoromycota</taxon>
        <taxon>Mucoromycotina</taxon>
        <taxon>Endogonomycetes</taxon>
        <taxon>Endogonales</taxon>
        <taxon>Endogonales incertae sedis</taxon>
        <taxon>Bifiguratus</taxon>
    </lineage>
</organism>
<dbReference type="AlphaFoldDB" id="A0A261Y032"/>
<dbReference type="OrthoDB" id="270318at2759"/>
<keyword evidence="3" id="KW-0809">Transit peptide</keyword>
<comment type="caution">
    <text evidence="7">The sequence shown here is derived from an EMBL/GenBank/DDBJ whole genome shotgun (WGS) entry which is preliminary data.</text>
</comment>
<evidence type="ECO:0000256" key="2">
    <source>
        <dbReference type="ARBA" id="ARBA00022792"/>
    </source>
</evidence>
<sequence>MEYSTTTDPRKVETAVKYCSDLVRKQDYDNYLCIPFYPSSVRNAQYAIRALNIELAGIRESVSNTIIGQMRMQFWRDTIDKVYKGTPPSQPIAIALAEALKTCSFSSMWIKRLIDEREANLQDPQYMTIKDLETYAENTASQVLYLQLESLGVRDVQADHAVSHIGKAIGITTLLRAMPFHASHRRMILPAEITAKYNVPQEEVFRTGHAGGLEDAVFEVATAAHDHMLTARSLVKSVPKEVMPVLLSAIPCDDYLKALEKAQFNSFDPKVQIRDWKLPYRLWRKFRTGQI</sequence>
<comment type="similarity">
    <text evidence="6">Belongs to the NDUFAF6 family.</text>
</comment>
<dbReference type="Gene3D" id="1.10.600.10">
    <property type="entry name" value="Farnesyl Diphosphate Synthase"/>
    <property type="match status" value="1"/>
</dbReference>
<dbReference type="Proteomes" id="UP000242875">
    <property type="component" value="Unassembled WGS sequence"/>
</dbReference>
<gene>
    <name evidence="7" type="ORF">BZG36_02942</name>
</gene>
<dbReference type="PANTHER" id="PTHR21181">
    <property type="match status" value="1"/>
</dbReference>
<keyword evidence="8" id="KW-1185">Reference proteome</keyword>
<dbReference type="SUPFAM" id="SSF48576">
    <property type="entry name" value="Terpenoid synthases"/>
    <property type="match status" value="1"/>
</dbReference>
<evidence type="ECO:0008006" key="9">
    <source>
        <dbReference type="Google" id="ProtNLM"/>
    </source>
</evidence>
<dbReference type="Pfam" id="PF00494">
    <property type="entry name" value="SQS_PSY"/>
    <property type="match status" value="1"/>
</dbReference>
<evidence type="ECO:0000256" key="3">
    <source>
        <dbReference type="ARBA" id="ARBA00022946"/>
    </source>
</evidence>
<keyword evidence="2" id="KW-0999">Mitochondrion inner membrane</keyword>
<evidence type="ECO:0000256" key="1">
    <source>
        <dbReference type="ARBA" id="ARBA00004273"/>
    </source>
</evidence>